<dbReference type="InterPro" id="IPR056152">
    <property type="entry name" value="Beta-prop_IFT122_2nd"/>
</dbReference>
<protein>
    <recommendedName>
        <fullName evidence="2">Intraflagellar transport protein 122 homolog</fullName>
    </recommendedName>
</protein>
<evidence type="ECO:0000259" key="8">
    <source>
        <dbReference type="Pfam" id="PF23381"/>
    </source>
</evidence>
<evidence type="ECO:0000256" key="6">
    <source>
        <dbReference type="ARBA" id="ARBA00023273"/>
    </source>
</evidence>
<comment type="subcellular location">
    <subcellularLocation>
        <location evidence="1">Cell projection</location>
        <location evidence="1">Cilium</location>
    </subcellularLocation>
</comment>
<dbReference type="PROSITE" id="PS00678">
    <property type="entry name" value="WD_REPEATS_1"/>
    <property type="match status" value="1"/>
</dbReference>
<evidence type="ECO:0000313" key="11">
    <source>
        <dbReference type="EMBL" id="CAG5112669.1"/>
    </source>
</evidence>
<feature type="domain" description="Intraflagellar transport protein 122 homolog TPR" evidence="10">
    <location>
        <begin position="564"/>
        <end position="947"/>
    </location>
</feature>
<keyword evidence="3" id="KW-0853">WD repeat</keyword>
<organism evidence="11 12">
    <name type="scientific">Oikopleura dioica</name>
    <name type="common">Tunicate</name>
    <dbReference type="NCBI Taxonomy" id="34765"/>
    <lineage>
        <taxon>Eukaryota</taxon>
        <taxon>Metazoa</taxon>
        <taxon>Chordata</taxon>
        <taxon>Tunicata</taxon>
        <taxon>Appendicularia</taxon>
        <taxon>Copelata</taxon>
        <taxon>Oikopleuridae</taxon>
        <taxon>Oikopleura</taxon>
    </lineage>
</organism>
<evidence type="ECO:0000256" key="1">
    <source>
        <dbReference type="ARBA" id="ARBA00004138"/>
    </source>
</evidence>
<dbReference type="SUPFAM" id="SSF50978">
    <property type="entry name" value="WD40 repeat-like"/>
    <property type="match status" value="2"/>
</dbReference>
<evidence type="ECO:0000313" key="12">
    <source>
        <dbReference type="Proteomes" id="UP001158576"/>
    </source>
</evidence>
<dbReference type="Gene3D" id="2.130.10.10">
    <property type="entry name" value="YVTN repeat-like/Quinoprotein amine dehydrogenase"/>
    <property type="match status" value="2"/>
</dbReference>
<dbReference type="SMART" id="SM00320">
    <property type="entry name" value="WD40"/>
    <property type="match status" value="5"/>
</dbReference>
<dbReference type="Pfam" id="PF23381">
    <property type="entry name" value="Beta-prop_IFT122_1st"/>
    <property type="match status" value="1"/>
</dbReference>
<sequence>MQVGSRWALALGDEPIWDIALEPQTQRRVIVGCGSTIYVINAANGDVEGKYTEYHEDTIHSVAWGKDSEDNDIIATGGKDKTVIIWEMHNELLQPRVKFTHATSVQKIKFSPTKPGRLISCAVADFGFWSPEAKDVTKTSVSNRITDVVWEPRGNHIAFATEKGKISICNSTKGQEVKKIEHKGKFIWTINWTEDASGQEIIIVYDWHPSITTYNAATGQLLKSVKTIDFNPCCSSPLQKLSYIAVGGSDGELTLLTREGIRLTKLDSGRNSFIWSVASREIAGKQEVISGNQEGRLASHTIALGKVHGMYNKFYATRMKLTSIEVTDLEDPFGERAIVRSREIIDKIALSEDLLVAQSREKIKVWQRKDALGNSYEYLTMFQVPEMTSLIICAAQNVLVCIGDRISSYHVNGAISREWVMSSPVRYMKMLPGPIGGELCLVGTDSGTVFKIFINQSFPIEVQSVRDPVYLCDLSQYREKVLIVDDKNLLSVFDIYTNELLYQEPGVTSAAWNLDEDDLLCFTTMELLVIKAGEKTVFTQKLKNLQRVVGFSKDTVYLIDVPQTGAMYHFIENEDLETAYNMACIGVTTSDWNYLASVAMSSLDLKIAKRAFSRTGNYRKLVLVDELMKLQGTVSPNELKAIIAAYNGEYDQMEKFFKDAGCPEKAMDIFTDLRMFDRARNCLEGQSDTHSMQVDQNLREQEADWAAEGLRDARSAAEMYLKAGQSLKAIEALGTLNSAERLIDAARRLDKGDRKGLQRCVELLRDMGQWALCAEVYGKMGDWESLIELYAKTDQWDEVFSLVQRKPDLSSICWTLRADWLAEKDLFVEAQDAFYKAGKPGEALKVLTKLTECAVTESRFNDAAHYYHLLSVQCEQLLQDQPEESNFYLEQYNEYRNLSEIYYAYHFIHRFVEEPFLAVLQETIMYAARFLWHRVQNMLSPPGVSKVYILSALAKTARQFGNFKAARYCYGQMKNLRIPKGPMWDEFQLGALSIRGKPYRDSEDFEILCPRCACSNSLINPAGDFCSNCQAPFVYSYSNFEPVPLIEFFLEDGIDQEEAEQLMDTAAFEVEKKKSKKSESNRMDLTASMAKSDFDTLLMDTDGEDIIASRSVMKTLSHNNVLIQKFPVTRWRFFKNVMPNVEIAIDPDSQRFFISEDWEMQLLQSGESPFSRRKIKDELDESAELENLLQ</sequence>
<feature type="domain" description="IFT122 zinc ribbon" evidence="9">
    <location>
        <begin position="1002"/>
        <end position="1046"/>
    </location>
</feature>
<dbReference type="InterPro" id="IPR036322">
    <property type="entry name" value="WD40_repeat_dom_sf"/>
</dbReference>
<keyword evidence="5" id="KW-0969">Cilium</keyword>
<evidence type="ECO:0000256" key="4">
    <source>
        <dbReference type="ARBA" id="ARBA00022737"/>
    </source>
</evidence>
<dbReference type="InterPro" id="IPR056838">
    <property type="entry name" value="Zn_ribbon_IFT122"/>
</dbReference>
<dbReference type="Pfam" id="PF25144">
    <property type="entry name" value="Zn_ribbon_IFT122"/>
    <property type="match status" value="1"/>
</dbReference>
<dbReference type="InterPro" id="IPR056153">
    <property type="entry name" value="Beta-prop_IFT122_1st"/>
</dbReference>
<evidence type="ECO:0000259" key="10">
    <source>
        <dbReference type="Pfam" id="PF25295"/>
    </source>
</evidence>
<name>A0ABN7T4B9_OIKDI</name>
<evidence type="ECO:0000256" key="2">
    <source>
        <dbReference type="ARBA" id="ARBA00019442"/>
    </source>
</evidence>
<keyword evidence="4" id="KW-0677">Repeat</keyword>
<dbReference type="EMBL" id="OU015567">
    <property type="protein sequence ID" value="CAG5112669.1"/>
    <property type="molecule type" value="Genomic_DNA"/>
</dbReference>
<dbReference type="Pfam" id="PF23377">
    <property type="entry name" value="Beta-prop_IFT122_2nd"/>
    <property type="match status" value="1"/>
</dbReference>
<evidence type="ECO:0000259" key="7">
    <source>
        <dbReference type="Pfam" id="PF23377"/>
    </source>
</evidence>
<accession>A0ABN7T4B9</accession>
<dbReference type="PANTHER" id="PTHR12764:SF4">
    <property type="entry name" value="INTRAFLAGELLAR TRANSPORT PROTEIN 122 HOMOLOG"/>
    <property type="match status" value="1"/>
</dbReference>
<dbReference type="InterPro" id="IPR015943">
    <property type="entry name" value="WD40/YVTN_repeat-like_dom_sf"/>
</dbReference>
<proteinExistence type="predicted"/>
<dbReference type="Proteomes" id="UP001158576">
    <property type="component" value="Chromosome 2"/>
</dbReference>
<dbReference type="Gene3D" id="1.25.40.470">
    <property type="match status" value="1"/>
</dbReference>
<dbReference type="InterPro" id="IPR001680">
    <property type="entry name" value="WD40_rpt"/>
</dbReference>
<gene>
    <name evidence="11" type="ORF">OKIOD_LOCUS15624</name>
</gene>
<dbReference type="InterPro" id="IPR019775">
    <property type="entry name" value="WD40_repeat_CS"/>
</dbReference>
<reference evidence="11 12" key="1">
    <citation type="submission" date="2021-04" db="EMBL/GenBank/DDBJ databases">
        <authorList>
            <person name="Bliznina A."/>
        </authorList>
    </citation>
    <scope>NUCLEOTIDE SEQUENCE [LARGE SCALE GENOMIC DNA]</scope>
</reference>
<dbReference type="InterPro" id="IPR039857">
    <property type="entry name" value="Ift122/121"/>
</dbReference>
<keyword evidence="6" id="KW-0966">Cell projection</keyword>
<dbReference type="Pfam" id="PF25295">
    <property type="entry name" value="TPR_IFT122"/>
    <property type="match status" value="1"/>
</dbReference>
<keyword evidence="12" id="KW-1185">Reference proteome</keyword>
<feature type="domain" description="IFT122 second beta-propeller" evidence="7">
    <location>
        <begin position="308"/>
        <end position="560"/>
    </location>
</feature>
<dbReference type="PANTHER" id="PTHR12764">
    <property type="entry name" value="WD REPEAT DOMAIN-RELATED"/>
    <property type="match status" value="1"/>
</dbReference>
<evidence type="ECO:0000256" key="5">
    <source>
        <dbReference type="ARBA" id="ARBA00023069"/>
    </source>
</evidence>
<evidence type="ECO:0000259" key="9">
    <source>
        <dbReference type="Pfam" id="PF25144"/>
    </source>
</evidence>
<dbReference type="InterPro" id="IPR057411">
    <property type="entry name" value="TPR_IFT122"/>
</dbReference>
<feature type="domain" description="IFT122 first beta-propeller" evidence="8">
    <location>
        <begin position="15"/>
        <end position="194"/>
    </location>
</feature>
<evidence type="ECO:0000256" key="3">
    <source>
        <dbReference type="ARBA" id="ARBA00022574"/>
    </source>
</evidence>